<reference evidence="9 10" key="1">
    <citation type="submission" date="2016-10" db="EMBL/GenBank/DDBJ databases">
        <authorList>
            <person name="de Groot N.N."/>
        </authorList>
    </citation>
    <scope>NUCLEOTIDE SEQUENCE [LARGE SCALE GENOMIC DNA]</scope>
    <source>
        <strain evidence="9 10">SLAS-1</strain>
    </source>
</reference>
<dbReference type="OrthoDB" id="9786132at2"/>
<feature type="domain" description="4Fe-4S ferredoxin-type" evidence="8">
    <location>
        <begin position="229"/>
        <end position="261"/>
    </location>
</feature>
<evidence type="ECO:0000256" key="7">
    <source>
        <dbReference type="SAM" id="Phobius"/>
    </source>
</evidence>
<organism evidence="9 10">
    <name type="scientific">Halarsenatibacter silvermanii</name>
    <dbReference type="NCBI Taxonomy" id="321763"/>
    <lineage>
        <taxon>Bacteria</taxon>
        <taxon>Bacillati</taxon>
        <taxon>Bacillota</taxon>
        <taxon>Clostridia</taxon>
        <taxon>Halanaerobiales</taxon>
        <taxon>Halarsenatibacteraceae</taxon>
        <taxon>Halarsenatibacter</taxon>
    </lineage>
</organism>
<keyword evidence="10" id="KW-1185">Reference proteome</keyword>
<dbReference type="GO" id="GO:0051539">
    <property type="term" value="F:4 iron, 4 sulfur cluster binding"/>
    <property type="evidence" value="ECO:0007669"/>
    <property type="project" value="UniProtKB-KW"/>
</dbReference>
<dbReference type="PANTHER" id="PTHR30176">
    <property type="entry name" value="FERREDOXIN-TYPE PROTEIN NAPH"/>
    <property type="match status" value="1"/>
</dbReference>
<dbReference type="SUPFAM" id="SSF54862">
    <property type="entry name" value="4Fe-4S ferredoxins"/>
    <property type="match status" value="1"/>
</dbReference>
<evidence type="ECO:0000256" key="1">
    <source>
        <dbReference type="ARBA" id="ARBA00022448"/>
    </source>
</evidence>
<evidence type="ECO:0000256" key="6">
    <source>
        <dbReference type="ARBA" id="ARBA00023014"/>
    </source>
</evidence>
<dbReference type="RefSeq" id="WP_089758361.1">
    <property type="nucleotide sequence ID" value="NZ_FNGO01000003.1"/>
</dbReference>
<keyword evidence="2" id="KW-0004">4Fe-4S</keyword>
<accession>A0A1G9J604</accession>
<dbReference type="InterPro" id="IPR017896">
    <property type="entry name" value="4Fe4S_Fe-S-bd"/>
</dbReference>
<name>A0A1G9J604_9FIRM</name>
<dbReference type="Pfam" id="PF12801">
    <property type="entry name" value="Fer4_5"/>
    <property type="match status" value="2"/>
</dbReference>
<gene>
    <name evidence="9" type="ORF">SAMN04488692_103148</name>
</gene>
<feature type="transmembrane region" description="Helical" evidence="7">
    <location>
        <begin position="104"/>
        <end position="125"/>
    </location>
</feature>
<evidence type="ECO:0000313" key="9">
    <source>
        <dbReference type="EMBL" id="SDL32968.1"/>
    </source>
</evidence>
<dbReference type="STRING" id="321763.SAMN04488692_103148"/>
<evidence type="ECO:0000313" key="10">
    <source>
        <dbReference type="Proteomes" id="UP000199476"/>
    </source>
</evidence>
<dbReference type="Gene3D" id="3.30.70.20">
    <property type="match status" value="1"/>
</dbReference>
<evidence type="ECO:0000256" key="3">
    <source>
        <dbReference type="ARBA" id="ARBA00022723"/>
    </source>
</evidence>
<feature type="transmembrane region" description="Helical" evidence="7">
    <location>
        <begin position="40"/>
        <end position="68"/>
    </location>
</feature>
<keyword evidence="6" id="KW-0411">Iron-sulfur</keyword>
<evidence type="ECO:0000259" key="8">
    <source>
        <dbReference type="PROSITE" id="PS51379"/>
    </source>
</evidence>
<protein>
    <submittedName>
        <fullName evidence="9">4Fe-4S binding domain-containing protein</fullName>
    </submittedName>
</protein>
<keyword evidence="7" id="KW-0472">Membrane</keyword>
<evidence type="ECO:0000256" key="4">
    <source>
        <dbReference type="ARBA" id="ARBA00022982"/>
    </source>
</evidence>
<dbReference type="PROSITE" id="PS51379">
    <property type="entry name" value="4FE4S_FER_2"/>
    <property type="match status" value="2"/>
</dbReference>
<dbReference type="InterPro" id="IPR017900">
    <property type="entry name" value="4Fe4S_Fe_S_CS"/>
</dbReference>
<dbReference type="GO" id="GO:0046872">
    <property type="term" value="F:metal ion binding"/>
    <property type="evidence" value="ECO:0007669"/>
    <property type="project" value="UniProtKB-KW"/>
</dbReference>
<sequence>MASTDSGPHKSAVERIEQPDMIYQPQRTARAYTSVRKYGWLLTVLIALGGQFFSFLGLFVPFIMALMIGLSLSKGLYFCGNFCPHGSYYDVPLFKFSRLKSIPYFFKNKILVTAIFLFFLVNVNLQLNSAIQSGEAAFVNRIGSVFARVYLVVFMVATVLGLLINSRTWCYFCPMRTLQIMGYRIGKKLGLTEGRDELITIKNKEKCVECGKCSRVCPIQLKPYPVLKYKVQGDQLKDEHCMRCLVCVKNCPVEVLELAKERGK</sequence>
<keyword evidence="7" id="KW-0812">Transmembrane</keyword>
<feature type="domain" description="4Fe-4S ferredoxin-type" evidence="8">
    <location>
        <begin position="197"/>
        <end position="227"/>
    </location>
</feature>
<dbReference type="Pfam" id="PF13237">
    <property type="entry name" value="Fer4_10"/>
    <property type="match status" value="1"/>
</dbReference>
<keyword evidence="1" id="KW-0813">Transport</keyword>
<keyword evidence="3" id="KW-0479">Metal-binding</keyword>
<feature type="transmembrane region" description="Helical" evidence="7">
    <location>
        <begin position="145"/>
        <end position="166"/>
    </location>
</feature>
<dbReference type="GO" id="GO:0005886">
    <property type="term" value="C:plasma membrane"/>
    <property type="evidence" value="ECO:0007669"/>
    <property type="project" value="TreeGrafter"/>
</dbReference>
<dbReference type="AlphaFoldDB" id="A0A1G9J604"/>
<dbReference type="InterPro" id="IPR051684">
    <property type="entry name" value="Electron_Trans/Redox"/>
</dbReference>
<evidence type="ECO:0000256" key="2">
    <source>
        <dbReference type="ARBA" id="ARBA00022485"/>
    </source>
</evidence>
<keyword evidence="4" id="KW-0249">Electron transport</keyword>
<keyword evidence="7" id="KW-1133">Transmembrane helix</keyword>
<dbReference type="EMBL" id="FNGO01000003">
    <property type="protein sequence ID" value="SDL32968.1"/>
    <property type="molecule type" value="Genomic_DNA"/>
</dbReference>
<evidence type="ECO:0000256" key="5">
    <source>
        <dbReference type="ARBA" id="ARBA00023004"/>
    </source>
</evidence>
<dbReference type="Proteomes" id="UP000199476">
    <property type="component" value="Unassembled WGS sequence"/>
</dbReference>
<keyword evidence="5" id="KW-0408">Iron</keyword>
<proteinExistence type="predicted"/>
<dbReference type="PANTHER" id="PTHR30176:SF3">
    <property type="entry name" value="FERREDOXIN-TYPE PROTEIN NAPH"/>
    <property type="match status" value="1"/>
</dbReference>
<dbReference type="PROSITE" id="PS00198">
    <property type="entry name" value="4FE4S_FER_1"/>
    <property type="match status" value="2"/>
</dbReference>